<evidence type="ECO:0000256" key="4">
    <source>
        <dbReference type="ARBA" id="ARBA00023212"/>
    </source>
</evidence>
<dbReference type="PANTHER" id="PTHR12968:SF2">
    <property type="entry name" value="B9 DOMAIN-CONTAINING PROTEIN 2"/>
    <property type="match status" value="1"/>
</dbReference>
<evidence type="ECO:0000256" key="7">
    <source>
        <dbReference type="ARBA" id="ARBA00039272"/>
    </source>
</evidence>
<evidence type="ECO:0000256" key="1">
    <source>
        <dbReference type="ARBA" id="ARBA00004120"/>
    </source>
</evidence>
<dbReference type="OrthoDB" id="184109at2759"/>
<evidence type="ECO:0000256" key="5">
    <source>
        <dbReference type="ARBA" id="ARBA00023273"/>
    </source>
</evidence>
<gene>
    <name evidence="8" type="ORF">ILUMI_22665</name>
</gene>
<dbReference type="AlphaFoldDB" id="A0A8K0CG61"/>
<comment type="caution">
    <text evidence="8">The sequence shown here is derived from an EMBL/GenBank/DDBJ whole genome shotgun (WGS) entry which is preliminary data.</text>
</comment>
<dbReference type="PANTHER" id="PTHR12968">
    <property type="entry name" value="B9 DOMAIN-CONTAINING"/>
    <property type="match status" value="1"/>
</dbReference>
<dbReference type="PROSITE" id="PS51381">
    <property type="entry name" value="C2_B9"/>
    <property type="match status" value="1"/>
</dbReference>
<dbReference type="InterPro" id="IPR010796">
    <property type="entry name" value="C2_B9-type_dom"/>
</dbReference>
<reference evidence="8" key="1">
    <citation type="submission" date="2019-08" db="EMBL/GenBank/DDBJ databases">
        <title>The genome of the North American firefly Photinus pyralis.</title>
        <authorList>
            <consortium name="Photinus pyralis genome working group"/>
            <person name="Fallon T.R."/>
            <person name="Sander Lower S.E."/>
            <person name="Weng J.-K."/>
        </authorList>
    </citation>
    <scope>NUCLEOTIDE SEQUENCE</scope>
    <source>
        <strain evidence="8">TRF0915ILg1</strain>
        <tissue evidence="8">Whole body</tissue>
    </source>
</reference>
<evidence type="ECO:0000256" key="3">
    <source>
        <dbReference type="ARBA" id="ARBA00022794"/>
    </source>
</evidence>
<dbReference type="GO" id="GO:0036038">
    <property type="term" value="C:MKS complex"/>
    <property type="evidence" value="ECO:0007669"/>
    <property type="project" value="TreeGrafter"/>
</dbReference>
<dbReference type="Pfam" id="PF07162">
    <property type="entry name" value="B9-C2"/>
    <property type="match status" value="1"/>
</dbReference>
<keyword evidence="9" id="KW-1185">Reference proteome</keyword>
<evidence type="ECO:0000256" key="6">
    <source>
        <dbReference type="ARBA" id="ARBA00038411"/>
    </source>
</evidence>
<dbReference type="Proteomes" id="UP000801492">
    <property type="component" value="Unassembled WGS sequence"/>
</dbReference>
<comment type="subcellular location">
    <subcellularLocation>
        <location evidence="1">Cytoplasm</location>
        <location evidence="1">Cytoskeleton</location>
        <location evidence="1">Cilium basal body</location>
    </subcellularLocation>
</comment>
<dbReference type="EMBL" id="VTPC01090404">
    <property type="protein sequence ID" value="KAF2883492.1"/>
    <property type="molecule type" value="Genomic_DNA"/>
</dbReference>
<keyword evidence="4" id="KW-0206">Cytoskeleton</keyword>
<dbReference type="GO" id="GO:0060271">
    <property type="term" value="P:cilium assembly"/>
    <property type="evidence" value="ECO:0007669"/>
    <property type="project" value="TreeGrafter"/>
</dbReference>
<name>A0A8K0CG61_IGNLU</name>
<evidence type="ECO:0000313" key="9">
    <source>
        <dbReference type="Proteomes" id="UP000801492"/>
    </source>
</evidence>
<evidence type="ECO:0000256" key="2">
    <source>
        <dbReference type="ARBA" id="ARBA00022490"/>
    </source>
</evidence>
<sequence>MAEIHIIGQILSGKGFPKQNLFCKWSFQYGNNWKVISGRKEGQTQVESSEFDDNCKWCFPIDIHFATRGIQGWPKIYIQVYHLDWLGRSQLFGYGFLTIPTSPGNYVLDCFTWRPFGSLRERFIQFFMGGGPQLKYPDLVFSASDRYKLNTETMGIVTFEINVILRNFQKFGVEYM</sequence>
<protein>
    <recommendedName>
        <fullName evidence="7">B9 domain-containing protein 2</fullName>
    </recommendedName>
</protein>
<organism evidence="8 9">
    <name type="scientific">Ignelater luminosus</name>
    <name type="common">Cucubano</name>
    <name type="synonym">Pyrophorus luminosus</name>
    <dbReference type="NCBI Taxonomy" id="2038154"/>
    <lineage>
        <taxon>Eukaryota</taxon>
        <taxon>Metazoa</taxon>
        <taxon>Ecdysozoa</taxon>
        <taxon>Arthropoda</taxon>
        <taxon>Hexapoda</taxon>
        <taxon>Insecta</taxon>
        <taxon>Pterygota</taxon>
        <taxon>Neoptera</taxon>
        <taxon>Endopterygota</taxon>
        <taxon>Coleoptera</taxon>
        <taxon>Polyphaga</taxon>
        <taxon>Elateriformia</taxon>
        <taxon>Elateroidea</taxon>
        <taxon>Elateridae</taxon>
        <taxon>Agrypninae</taxon>
        <taxon>Pyrophorini</taxon>
        <taxon>Ignelater</taxon>
    </lineage>
</organism>
<keyword evidence="2" id="KW-0963">Cytoplasm</keyword>
<evidence type="ECO:0000313" key="8">
    <source>
        <dbReference type="EMBL" id="KAF2883492.1"/>
    </source>
</evidence>
<accession>A0A8K0CG61</accession>
<keyword evidence="5" id="KW-0966">Cell projection</keyword>
<keyword evidence="3" id="KW-0970">Cilium biogenesis/degradation</keyword>
<comment type="similarity">
    <text evidence="6">Belongs to the B9D family.</text>
</comment>
<proteinExistence type="inferred from homology"/>